<dbReference type="GO" id="GO:0015450">
    <property type="term" value="F:protein-transporting ATPase activity"/>
    <property type="evidence" value="ECO:0007669"/>
    <property type="project" value="UniProtKB-UniRule"/>
</dbReference>
<dbReference type="EMBL" id="SOJT01000057">
    <property type="protein sequence ID" value="TET29920.1"/>
    <property type="molecule type" value="Genomic_DNA"/>
</dbReference>
<comment type="subcellular location">
    <subcellularLocation>
        <location evidence="1 10">Cell membrane</location>
        <topology evidence="1 10">Multi-pass membrane protein</topology>
    </subcellularLocation>
</comment>
<dbReference type="PRINTS" id="PR01651">
    <property type="entry name" value="SECGEXPORT"/>
</dbReference>
<keyword evidence="4 10" id="KW-1003">Cell membrane</keyword>
<keyword evidence="3 10" id="KW-0813">Transport</keyword>
<dbReference type="InterPro" id="IPR004692">
    <property type="entry name" value="SecG"/>
</dbReference>
<dbReference type="Proteomes" id="UP000316517">
    <property type="component" value="Unassembled WGS sequence"/>
</dbReference>
<accession>A0A523THW7</accession>
<keyword evidence="7 10" id="KW-1133">Transmembrane helix</keyword>
<comment type="similarity">
    <text evidence="2 10">Belongs to the SecG family.</text>
</comment>
<keyword evidence="9 10" id="KW-0472">Membrane</keyword>
<dbReference type="GO" id="GO:0043952">
    <property type="term" value="P:protein transport by the Sec complex"/>
    <property type="evidence" value="ECO:0007669"/>
    <property type="project" value="TreeGrafter"/>
</dbReference>
<feature type="transmembrane region" description="Helical" evidence="10">
    <location>
        <begin position="50"/>
        <end position="71"/>
    </location>
</feature>
<evidence type="ECO:0000313" key="12">
    <source>
        <dbReference type="Proteomes" id="UP000316517"/>
    </source>
</evidence>
<comment type="caution">
    <text evidence="11">The sequence shown here is derived from an EMBL/GenBank/DDBJ whole genome shotgun (WGS) entry which is preliminary data.</text>
</comment>
<keyword evidence="8 10" id="KW-0811">Translocation</keyword>
<evidence type="ECO:0000256" key="3">
    <source>
        <dbReference type="ARBA" id="ARBA00022448"/>
    </source>
</evidence>
<dbReference type="PANTHER" id="PTHR34182">
    <property type="entry name" value="PROTEIN-EXPORT MEMBRANE PROTEIN SECG"/>
    <property type="match status" value="1"/>
</dbReference>
<evidence type="ECO:0000256" key="10">
    <source>
        <dbReference type="RuleBase" id="RU365087"/>
    </source>
</evidence>
<evidence type="ECO:0000313" key="11">
    <source>
        <dbReference type="EMBL" id="TET29920.1"/>
    </source>
</evidence>
<dbReference type="GO" id="GO:0065002">
    <property type="term" value="P:intracellular protein transmembrane transport"/>
    <property type="evidence" value="ECO:0007669"/>
    <property type="project" value="TreeGrafter"/>
</dbReference>
<dbReference type="GO" id="GO:0005886">
    <property type="term" value="C:plasma membrane"/>
    <property type="evidence" value="ECO:0007669"/>
    <property type="project" value="UniProtKB-SubCell"/>
</dbReference>
<evidence type="ECO:0000256" key="8">
    <source>
        <dbReference type="ARBA" id="ARBA00023010"/>
    </source>
</evidence>
<proteinExistence type="inferred from homology"/>
<evidence type="ECO:0000256" key="6">
    <source>
        <dbReference type="ARBA" id="ARBA00022927"/>
    </source>
</evidence>
<evidence type="ECO:0000256" key="1">
    <source>
        <dbReference type="ARBA" id="ARBA00004651"/>
    </source>
</evidence>
<reference evidence="11 12" key="1">
    <citation type="submission" date="2019-03" db="EMBL/GenBank/DDBJ databases">
        <title>Metabolic potential of uncultured bacteria and archaea associated with petroleum seepage in deep-sea sediments.</title>
        <authorList>
            <person name="Dong X."/>
            <person name="Hubert C."/>
        </authorList>
    </citation>
    <scope>NUCLEOTIDE SEQUENCE [LARGE SCALE GENOMIC DNA]</scope>
    <source>
        <strain evidence="11">E44_bin3</strain>
    </source>
</reference>
<dbReference type="NCBIfam" id="TIGR00810">
    <property type="entry name" value="secG"/>
    <property type="match status" value="1"/>
</dbReference>
<keyword evidence="5 10" id="KW-0812">Transmembrane</keyword>
<name>A0A523THW7_UNCAE</name>
<dbReference type="GO" id="GO:0009306">
    <property type="term" value="P:protein secretion"/>
    <property type="evidence" value="ECO:0007669"/>
    <property type="project" value="UniProtKB-UniRule"/>
</dbReference>
<dbReference type="PANTHER" id="PTHR34182:SF1">
    <property type="entry name" value="PROTEIN-EXPORT MEMBRANE PROTEIN SECG"/>
    <property type="match status" value="1"/>
</dbReference>
<evidence type="ECO:0000256" key="2">
    <source>
        <dbReference type="ARBA" id="ARBA00008445"/>
    </source>
</evidence>
<comment type="function">
    <text evidence="10">Involved in protein export. Participates in an early event of protein translocation.</text>
</comment>
<evidence type="ECO:0000256" key="9">
    <source>
        <dbReference type="ARBA" id="ARBA00023136"/>
    </source>
</evidence>
<evidence type="ECO:0000256" key="7">
    <source>
        <dbReference type="ARBA" id="ARBA00022989"/>
    </source>
</evidence>
<organism evidence="11 12">
    <name type="scientific">Aerophobetes bacterium</name>
    <dbReference type="NCBI Taxonomy" id="2030807"/>
    <lineage>
        <taxon>Bacteria</taxon>
        <taxon>Candidatus Aerophobota</taxon>
    </lineage>
</organism>
<evidence type="ECO:0000256" key="5">
    <source>
        <dbReference type="ARBA" id="ARBA00022692"/>
    </source>
</evidence>
<dbReference type="Pfam" id="PF03840">
    <property type="entry name" value="SecG"/>
    <property type="match status" value="1"/>
</dbReference>
<sequence>MGFLLVIHVMVCILLVVMILLQVGKGASTGASFGGGTRTFFGPSGRATFLGKVIVVLVIIFAVTTLTLSILSGGGKPPG</sequence>
<protein>
    <recommendedName>
        <fullName evidence="10">Protein-export membrane protein SecG</fullName>
    </recommendedName>
</protein>
<dbReference type="AlphaFoldDB" id="A0A523THW7"/>
<keyword evidence="6 10" id="KW-0653">Protein transport</keyword>
<comment type="caution">
    <text evidence="10">Lacks conserved residue(s) required for the propagation of feature annotation.</text>
</comment>
<evidence type="ECO:0000256" key="4">
    <source>
        <dbReference type="ARBA" id="ARBA00022475"/>
    </source>
</evidence>
<gene>
    <name evidence="11" type="primary">secG</name>
    <name evidence="11" type="ORF">E3J68_01190</name>
</gene>